<dbReference type="EMBL" id="JARK01000224">
    <property type="protein sequence ID" value="EYC40215.1"/>
    <property type="molecule type" value="Genomic_DNA"/>
</dbReference>
<proteinExistence type="predicted"/>
<dbReference type="AlphaFoldDB" id="A0A016WKP7"/>
<comment type="caution">
    <text evidence="1">The sequence shown here is derived from an EMBL/GenBank/DDBJ whole genome shotgun (WGS) entry which is preliminary data.</text>
</comment>
<protein>
    <submittedName>
        <fullName evidence="1">Uncharacterized protein</fullName>
    </submittedName>
</protein>
<organism evidence="1 2">
    <name type="scientific">Ancylostoma ceylanicum</name>
    <dbReference type="NCBI Taxonomy" id="53326"/>
    <lineage>
        <taxon>Eukaryota</taxon>
        <taxon>Metazoa</taxon>
        <taxon>Ecdysozoa</taxon>
        <taxon>Nematoda</taxon>
        <taxon>Chromadorea</taxon>
        <taxon>Rhabditida</taxon>
        <taxon>Rhabditina</taxon>
        <taxon>Rhabditomorpha</taxon>
        <taxon>Strongyloidea</taxon>
        <taxon>Ancylostomatidae</taxon>
        <taxon>Ancylostomatinae</taxon>
        <taxon>Ancylostoma</taxon>
    </lineage>
</organism>
<reference evidence="2" key="1">
    <citation type="journal article" date="2015" name="Nat. Genet.">
        <title>The genome and transcriptome of the zoonotic hookworm Ancylostoma ceylanicum identify infection-specific gene families.</title>
        <authorList>
            <person name="Schwarz E.M."/>
            <person name="Hu Y."/>
            <person name="Antoshechkin I."/>
            <person name="Miller M.M."/>
            <person name="Sternberg P.W."/>
            <person name="Aroian R.V."/>
        </authorList>
    </citation>
    <scope>NUCLEOTIDE SEQUENCE</scope>
    <source>
        <strain evidence="2">HY135</strain>
    </source>
</reference>
<evidence type="ECO:0000313" key="1">
    <source>
        <dbReference type="EMBL" id="EYC40215.1"/>
    </source>
</evidence>
<gene>
    <name evidence="1" type="primary">Acey_s0624.g782</name>
    <name evidence="1" type="ORF">Y032_0624g782</name>
</gene>
<dbReference type="Proteomes" id="UP000024635">
    <property type="component" value="Unassembled WGS sequence"/>
</dbReference>
<name>A0A016WKP7_9BILA</name>
<evidence type="ECO:0000313" key="2">
    <source>
        <dbReference type="Proteomes" id="UP000024635"/>
    </source>
</evidence>
<dbReference type="OrthoDB" id="5862211at2759"/>
<keyword evidence="2" id="KW-1185">Reference proteome</keyword>
<sequence>MCLFCLSYFVYETILDGMNFRRYFAHCDIGEVRLRRRDSSKNDAVEAGFEPSTAVPRCHSTHSLAFVNSQFQASDLNVSHSRHGGREYDMPPTAVVGPRQCIRATHVTTEECGANRHLSQNDIDQYRRSLQHLNASTLYNLSAISYSDSPLGAGGMSCNYVREQCVTPQRLMLASLLRSDSPGTCRIGETDLSHKPNFSSDSC</sequence>
<accession>A0A016WKP7</accession>